<evidence type="ECO:0000313" key="2">
    <source>
        <dbReference type="RefSeq" id="XP_045154477.1"/>
    </source>
</evidence>
<accession>A0AC55DRV6</accession>
<protein>
    <submittedName>
        <fullName evidence="2">ATP synthase subunit g, mitochondrial-like</fullName>
    </submittedName>
</protein>
<sequence length="123" mass="13375">MGGEGIFDPCSVAIGSQRRTLAQFILNLLEKALAMVNTPVTYLKPLVATFWHYAKGELVPLTPAEISTAIRSLTKTAIPAQTGPLTQLIVKEALLNGLVATDMWMWFYIGEIIGKQVIIGCDV</sequence>
<organism evidence="1 2">
    <name type="scientific">Echinops telfairi</name>
    <name type="common">Lesser hedgehog tenrec</name>
    <dbReference type="NCBI Taxonomy" id="9371"/>
    <lineage>
        <taxon>Eukaryota</taxon>
        <taxon>Metazoa</taxon>
        <taxon>Chordata</taxon>
        <taxon>Craniata</taxon>
        <taxon>Vertebrata</taxon>
        <taxon>Euteleostomi</taxon>
        <taxon>Mammalia</taxon>
        <taxon>Eutheria</taxon>
        <taxon>Afrotheria</taxon>
        <taxon>Tenrecidae</taxon>
        <taxon>Tenrecinae</taxon>
        <taxon>Echinops</taxon>
    </lineage>
</organism>
<name>A0AC55DRV6_ECHTE</name>
<reference evidence="2" key="1">
    <citation type="submission" date="2025-08" db="UniProtKB">
        <authorList>
            <consortium name="RefSeq"/>
        </authorList>
    </citation>
    <scope>IDENTIFICATION</scope>
</reference>
<keyword evidence="1" id="KW-1185">Reference proteome</keyword>
<dbReference type="Proteomes" id="UP000694863">
    <property type="component" value="Unplaced"/>
</dbReference>
<dbReference type="RefSeq" id="XP_045154477.1">
    <property type="nucleotide sequence ID" value="XM_045298542.1"/>
</dbReference>
<proteinExistence type="predicted"/>
<evidence type="ECO:0000313" key="1">
    <source>
        <dbReference type="Proteomes" id="UP000694863"/>
    </source>
</evidence>
<gene>
    <name evidence="2" type="primary">LOC115872591</name>
</gene>